<evidence type="ECO:0000313" key="1">
    <source>
        <dbReference type="EMBL" id="PKI32474.1"/>
    </source>
</evidence>
<proteinExistence type="predicted"/>
<reference evidence="1 2" key="1">
    <citation type="submission" date="2017-11" db="EMBL/GenBank/DDBJ databases">
        <title>De-novo sequencing of pomegranate (Punica granatum L.) genome.</title>
        <authorList>
            <person name="Akparov Z."/>
            <person name="Amiraslanov A."/>
            <person name="Hajiyeva S."/>
            <person name="Abbasov M."/>
            <person name="Kaur K."/>
            <person name="Hamwieh A."/>
            <person name="Solovyev V."/>
            <person name="Salamov A."/>
            <person name="Braich B."/>
            <person name="Kosarev P."/>
            <person name="Mahmoud A."/>
            <person name="Hajiyev E."/>
            <person name="Babayeva S."/>
            <person name="Izzatullayeva V."/>
            <person name="Mammadov A."/>
            <person name="Mammadov A."/>
            <person name="Sharifova S."/>
            <person name="Ojaghi J."/>
            <person name="Eynullazada K."/>
            <person name="Bayramov B."/>
            <person name="Abdulazimova A."/>
            <person name="Shahmuradov I."/>
        </authorList>
    </citation>
    <scope>NUCLEOTIDE SEQUENCE [LARGE SCALE GENOMIC DNA]</scope>
    <source>
        <strain evidence="2">cv. AG2017</strain>
        <tissue evidence="1">Leaf</tissue>
    </source>
</reference>
<feature type="non-terminal residue" evidence="1">
    <location>
        <position position="1"/>
    </location>
</feature>
<name>A0A2I0HL93_PUNGR</name>
<dbReference type="AlphaFoldDB" id="A0A2I0HL93"/>
<accession>A0A2I0HL93</accession>
<gene>
    <name evidence="1" type="ORF">CRG98_047136</name>
</gene>
<dbReference type="EMBL" id="PGOL01007602">
    <property type="protein sequence ID" value="PKI32474.1"/>
    <property type="molecule type" value="Genomic_DNA"/>
</dbReference>
<comment type="caution">
    <text evidence="1">The sequence shown here is derived from an EMBL/GenBank/DDBJ whole genome shotgun (WGS) entry which is preliminary data.</text>
</comment>
<evidence type="ECO:0000313" key="2">
    <source>
        <dbReference type="Proteomes" id="UP000233551"/>
    </source>
</evidence>
<protein>
    <submittedName>
        <fullName evidence="1">Uncharacterized protein</fullName>
    </submittedName>
</protein>
<organism evidence="1 2">
    <name type="scientific">Punica granatum</name>
    <name type="common">Pomegranate</name>
    <dbReference type="NCBI Taxonomy" id="22663"/>
    <lineage>
        <taxon>Eukaryota</taxon>
        <taxon>Viridiplantae</taxon>
        <taxon>Streptophyta</taxon>
        <taxon>Embryophyta</taxon>
        <taxon>Tracheophyta</taxon>
        <taxon>Spermatophyta</taxon>
        <taxon>Magnoliopsida</taxon>
        <taxon>eudicotyledons</taxon>
        <taxon>Gunneridae</taxon>
        <taxon>Pentapetalae</taxon>
        <taxon>rosids</taxon>
        <taxon>malvids</taxon>
        <taxon>Myrtales</taxon>
        <taxon>Lythraceae</taxon>
        <taxon>Punica</taxon>
    </lineage>
</organism>
<dbReference type="Proteomes" id="UP000233551">
    <property type="component" value="Unassembled WGS sequence"/>
</dbReference>
<sequence>GLGAEDAVDVVAVVELVVETLGDIDGLGGVAVLDDDEVVGLEEGPPLLEKVKVPDRWDHDVQLVLQHRRRRNGGARVRHRR</sequence>
<keyword evidence="2" id="KW-1185">Reference proteome</keyword>